<comment type="caution">
    <text evidence="2">The sequence shown here is derived from an EMBL/GenBank/DDBJ whole genome shotgun (WGS) entry which is preliminary data.</text>
</comment>
<dbReference type="AlphaFoldDB" id="A0AB34IEH3"/>
<name>A0AB34IEH3_PRYPA</name>
<gene>
    <name evidence="2" type="ORF">AB1Y20_016171</name>
    <name evidence="3" type="ORF">AB1Y20_016439</name>
</gene>
<feature type="region of interest" description="Disordered" evidence="1">
    <location>
        <begin position="112"/>
        <end position="146"/>
    </location>
</feature>
<keyword evidence="4" id="KW-1185">Reference proteome</keyword>
<sequence length="281" mass="31227">MLLQVETPAGVGPGDLFHIEHSGLLFEICVPDGVHEGQFIEVDLPLEEAQQDLLADTDAPPPELLEITVPPNAEGGAEILVEHGALQFYVTVPAGLVAGDLLTVEVPLATGHDLDEVPPLPSKAPADPTSAEAEDEVKPLRRRRRERKVSAGFESWASFPNGTTGKFDRLQEVEVYRTDGTWTPATVLTHYDASDTYDVQLRDGQINESDGLRHIKVGGFNKHQAVKVLDQKEWVWARVDDFYLDDSSMYGTYSAELLDGRKWYFLEASDLRQVQRHREPS</sequence>
<dbReference type="Proteomes" id="UP001515480">
    <property type="component" value="Unassembled WGS sequence"/>
</dbReference>
<evidence type="ECO:0000313" key="4">
    <source>
        <dbReference type="Proteomes" id="UP001515480"/>
    </source>
</evidence>
<evidence type="ECO:0000256" key="1">
    <source>
        <dbReference type="SAM" id="MobiDB-lite"/>
    </source>
</evidence>
<organism evidence="2 4">
    <name type="scientific">Prymnesium parvum</name>
    <name type="common">Toxic golden alga</name>
    <dbReference type="NCBI Taxonomy" id="97485"/>
    <lineage>
        <taxon>Eukaryota</taxon>
        <taxon>Haptista</taxon>
        <taxon>Haptophyta</taxon>
        <taxon>Prymnesiophyceae</taxon>
        <taxon>Prymnesiales</taxon>
        <taxon>Prymnesiaceae</taxon>
        <taxon>Prymnesium</taxon>
    </lineage>
</organism>
<protein>
    <submittedName>
        <fullName evidence="2">Uncharacterized protein</fullName>
    </submittedName>
</protein>
<accession>A0AB34IEH3</accession>
<dbReference type="EMBL" id="JBGBPQ010000029">
    <property type="protein sequence ID" value="KAL1496208.1"/>
    <property type="molecule type" value="Genomic_DNA"/>
</dbReference>
<evidence type="ECO:0000313" key="2">
    <source>
        <dbReference type="EMBL" id="KAL1496208.1"/>
    </source>
</evidence>
<dbReference type="EMBL" id="JBGBPQ010000029">
    <property type="protein sequence ID" value="KAL1496485.1"/>
    <property type="molecule type" value="Genomic_DNA"/>
</dbReference>
<proteinExistence type="predicted"/>
<evidence type="ECO:0000313" key="3">
    <source>
        <dbReference type="EMBL" id="KAL1496485.1"/>
    </source>
</evidence>
<reference evidence="2 4" key="1">
    <citation type="journal article" date="2024" name="Science">
        <title>Giant polyketide synthase enzymes in the biosynthesis of giant marine polyether toxins.</title>
        <authorList>
            <person name="Fallon T.R."/>
            <person name="Shende V.V."/>
            <person name="Wierzbicki I.H."/>
            <person name="Pendleton A.L."/>
            <person name="Watervoot N.F."/>
            <person name="Auber R.P."/>
            <person name="Gonzalez D.J."/>
            <person name="Wisecaver J.H."/>
            <person name="Moore B.S."/>
        </authorList>
    </citation>
    <scope>NUCLEOTIDE SEQUENCE [LARGE SCALE GENOMIC DNA]</scope>
    <source>
        <strain evidence="2 4">12B1</strain>
    </source>
</reference>